<evidence type="ECO:0000313" key="1">
    <source>
        <dbReference type="EMBL" id="GBG13325.1"/>
    </source>
</evidence>
<proteinExistence type="predicted"/>
<dbReference type="OrthoDB" id="9808719at2"/>
<dbReference type="InterPro" id="IPR032710">
    <property type="entry name" value="NTF2-like_dom_sf"/>
</dbReference>
<name>A0A2R5F571_9PROT</name>
<dbReference type="PANTHER" id="PTHR38436">
    <property type="entry name" value="POLYKETIDE CYCLASE SNOAL-LIKE DOMAIN"/>
    <property type="match status" value="1"/>
</dbReference>
<organism evidence="1 2">
    <name type="scientific">Novimethylophilus kurashikiensis</name>
    <dbReference type="NCBI Taxonomy" id="1825523"/>
    <lineage>
        <taxon>Bacteria</taxon>
        <taxon>Pseudomonadati</taxon>
        <taxon>Pseudomonadota</taxon>
        <taxon>Betaproteobacteria</taxon>
        <taxon>Nitrosomonadales</taxon>
        <taxon>Methylophilaceae</taxon>
        <taxon>Novimethylophilus</taxon>
    </lineage>
</organism>
<dbReference type="EMBL" id="BDOQ01000003">
    <property type="protein sequence ID" value="GBG13325.1"/>
    <property type="molecule type" value="Genomic_DNA"/>
</dbReference>
<keyword evidence="2" id="KW-1185">Reference proteome</keyword>
<comment type="caution">
    <text evidence="1">The sequence shown here is derived from an EMBL/GenBank/DDBJ whole genome shotgun (WGS) entry which is preliminary data.</text>
</comment>
<dbReference type="InterPro" id="IPR009959">
    <property type="entry name" value="Cyclase_SnoaL-like"/>
</dbReference>
<dbReference type="RefSeq" id="WP_109014542.1">
    <property type="nucleotide sequence ID" value="NZ_BDOQ01000003.1"/>
</dbReference>
<dbReference type="SUPFAM" id="SSF54427">
    <property type="entry name" value="NTF2-like"/>
    <property type="match status" value="1"/>
</dbReference>
<dbReference type="Gene3D" id="3.30.70.100">
    <property type="match status" value="1"/>
</dbReference>
<dbReference type="Pfam" id="PF07366">
    <property type="entry name" value="SnoaL"/>
    <property type="match status" value="1"/>
</dbReference>
<dbReference type="InterPro" id="IPR011008">
    <property type="entry name" value="Dimeric_a/b-barrel"/>
</dbReference>
<dbReference type="GO" id="GO:0030638">
    <property type="term" value="P:polyketide metabolic process"/>
    <property type="evidence" value="ECO:0007669"/>
    <property type="project" value="InterPro"/>
</dbReference>
<dbReference type="AlphaFoldDB" id="A0A2R5F571"/>
<accession>A0A2R5F571</accession>
<dbReference type="SUPFAM" id="SSF54909">
    <property type="entry name" value="Dimeric alpha+beta barrel"/>
    <property type="match status" value="1"/>
</dbReference>
<sequence length="288" mass="32002">MTHPLEVAQRYLQAWNTRDAAAITALFAKEGFYRDPNGDFPVATLAAYALQLWQSFPDLTFEAQGESMVGEASIAIPWLMKGTNTGTFNQLPPTHRSIALQGIDVIHIENGKIKSVQGYFDRQAIPAQLGLQVLVQPHQLGPFSFGYSTFATTKKRTRPGAFSITTIWNRPDELDEIKQMARETGNDLLAMEGFIGLAIARNGDRGMTITAWETPEDAARIYHSPAHGRAMKRFQEGLSYAAFTSTWVPLRIQEMRVRCGQCQALSRYEHTAGMCACGATLPEPPPYF</sequence>
<reference evidence="1 2" key="1">
    <citation type="journal article" date="2018" name="Environ. Microbiol.">
        <title>Isolation and genomic characterization of Novimethylophilus kurashikiensis gen. nov. sp. nov., a new lanthanide-dependent methylotrophic species of Methylophilaceae.</title>
        <authorList>
            <person name="Lv H."/>
            <person name="Sahin N."/>
            <person name="Tani A."/>
        </authorList>
    </citation>
    <scope>NUCLEOTIDE SEQUENCE [LARGE SCALE GENOMIC DNA]</scope>
    <source>
        <strain evidence="1 2">La2-4</strain>
    </source>
</reference>
<protein>
    <submittedName>
        <fullName evidence="1">Ester cyclase</fullName>
    </submittedName>
</protein>
<dbReference type="Gene3D" id="3.10.450.50">
    <property type="match status" value="1"/>
</dbReference>
<dbReference type="PANTHER" id="PTHR38436:SF1">
    <property type="entry name" value="ESTER CYCLASE"/>
    <property type="match status" value="1"/>
</dbReference>
<gene>
    <name evidence="1" type="ORF">NMK_0871</name>
</gene>
<dbReference type="Proteomes" id="UP000245081">
    <property type="component" value="Unassembled WGS sequence"/>
</dbReference>
<evidence type="ECO:0000313" key="2">
    <source>
        <dbReference type="Proteomes" id="UP000245081"/>
    </source>
</evidence>